<comment type="similarity">
    <text evidence="1 7">Belongs to the universal ribosomal protein uL18 family.</text>
</comment>
<evidence type="ECO:0000256" key="2">
    <source>
        <dbReference type="ARBA" id="ARBA00022730"/>
    </source>
</evidence>
<dbReference type="PANTHER" id="PTHR12899:SF3">
    <property type="entry name" value="LARGE RIBOSOMAL SUBUNIT PROTEIN UL18M"/>
    <property type="match status" value="1"/>
</dbReference>
<dbReference type="SUPFAM" id="SSF53137">
    <property type="entry name" value="Translational machinery components"/>
    <property type="match status" value="1"/>
</dbReference>
<keyword evidence="4 7" id="KW-0689">Ribosomal protein</keyword>
<evidence type="ECO:0000256" key="4">
    <source>
        <dbReference type="ARBA" id="ARBA00022980"/>
    </source>
</evidence>
<dbReference type="NCBIfam" id="TIGR00060">
    <property type="entry name" value="L18_bact"/>
    <property type="match status" value="1"/>
</dbReference>
<dbReference type="Gene3D" id="3.30.420.100">
    <property type="match status" value="1"/>
</dbReference>
<evidence type="ECO:0000256" key="3">
    <source>
        <dbReference type="ARBA" id="ARBA00022884"/>
    </source>
</evidence>
<reference evidence="8 9" key="1">
    <citation type="journal article" date="2020" name="Nature">
        <title>Bacterial chemolithoautotrophy via manganese oxidation.</title>
        <authorList>
            <person name="Yu H."/>
            <person name="Leadbetter J.R."/>
        </authorList>
    </citation>
    <scope>NUCLEOTIDE SEQUENCE [LARGE SCALE GENOMIC DNA]</scope>
    <source>
        <strain evidence="8 9">Mn-1</strain>
    </source>
</reference>
<organism evidence="8 9">
    <name type="scientific">Candidatus Manganitrophus noduliformans</name>
    <dbReference type="NCBI Taxonomy" id="2606439"/>
    <lineage>
        <taxon>Bacteria</taxon>
        <taxon>Pseudomonadati</taxon>
        <taxon>Nitrospirota</taxon>
        <taxon>Nitrospiria</taxon>
        <taxon>Candidatus Troglogloeales</taxon>
        <taxon>Candidatus Manganitrophaceae</taxon>
        <taxon>Candidatus Manganitrophus</taxon>
    </lineage>
</organism>
<comment type="function">
    <text evidence="7">This is one of the proteins that bind and probably mediate the attachment of the 5S RNA into the large ribosomal subunit, where it forms part of the central protuberance.</text>
</comment>
<dbReference type="Proteomes" id="UP000534783">
    <property type="component" value="Unassembled WGS sequence"/>
</dbReference>
<protein>
    <recommendedName>
        <fullName evidence="6 7">Large ribosomal subunit protein uL18</fullName>
    </recommendedName>
</protein>
<comment type="caution">
    <text evidence="8">The sequence shown here is derived from an EMBL/GenBank/DDBJ whole genome shotgun (WGS) entry which is preliminary data.</text>
</comment>
<evidence type="ECO:0000256" key="5">
    <source>
        <dbReference type="ARBA" id="ARBA00023274"/>
    </source>
</evidence>
<comment type="subunit">
    <text evidence="7">Part of the 50S ribosomal subunit; part of the 5S rRNA/L5/L18/L25 subcomplex. Contacts the 5S and 23S rRNAs.</text>
</comment>
<keyword evidence="3 7" id="KW-0694">RNA-binding</keyword>
<gene>
    <name evidence="7" type="primary">rplR</name>
    <name evidence="8" type="ORF">MNODULE_09905</name>
</gene>
<keyword evidence="5 7" id="KW-0687">Ribonucleoprotein</keyword>
<dbReference type="AlphaFoldDB" id="A0A7X6DPL0"/>
<dbReference type="InterPro" id="IPR057268">
    <property type="entry name" value="Ribosomal_L18"/>
</dbReference>
<dbReference type="GO" id="GO:0006412">
    <property type="term" value="P:translation"/>
    <property type="evidence" value="ECO:0007669"/>
    <property type="project" value="UniProtKB-UniRule"/>
</dbReference>
<dbReference type="GO" id="GO:0022625">
    <property type="term" value="C:cytosolic large ribosomal subunit"/>
    <property type="evidence" value="ECO:0007669"/>
    <property type="project" value="TreeGrafter"/>
</dbReference>
<dbReference type="InterPro" id="IPR005484">
    <property type="entry name" value="Ribosomal_uL18_bac/plant/anim"/>
</dbReference>
<sequence length="125" mass="13507">MAVSAKEKVLARTRRHERVRNKIMGTPERPRLSVYRSLDHIYAQIIDDLSGKTLAAASSLTKAAKGKKGKESGGNIEAAKMVGAKLAALAKEKNISKVVFDRGGYIYHGRVKALADAAREGGLVF</sequence>
<keyword evidence="2 7" id="KW-0699">rRNA-binding</keyword>
<evidence type="ECO:0000313" key="8">
    <source>
        <dbReference type="EMBL" id="NKE71052.1"/>
    </source>
</evidence>
<dbReference type="CDD" id="cd00432">
    <property type="entry name" value="Ribosomal_L18_L5e"/>
    <property type="match status" value="1"/>
</dbReference>
<evidence type="ECO:0000256" key="1">
    <source>
        <dbReference type="ARBA" id="ARBA00007116"/>
    </source>
</evidence>
<dbReference type="FunFam" id="3.30.420.100:FF:000001">
    <property type="entry name" value="50S ribosomal protein L18"/>
    <property type="match status" value="1"/>
</dbReference>
<keyword evidence="9" id="KW-1185">Reference proteome</keyword>
<dbReference type="InterPro" id="IPR004389">
    <property type="entry name" value="Ribosomal_uL18_bac-type"/>
</dbReference>
<dbReference type="EMBL" id="VTOW01000002">
    <property type="protein sequence ID" value="NKE71052.1"/>
    <property type="molecule type" value="Genomic_DNA"/>
</dbReference>
<dbReference type="HAMAP" id="MF_01337_B">
    <property type="entry name" value="Ribosomal_uL18_B"/>
    <property type="match status" value="1"/>
</dbReference>
<proteinExistence type="inferred from homology"/>
<name>A0A7X6DPL0_9BACT</name>
<dbReference type="PANTHER" id="PTHR12899">
    <property type="entry name" value="39S RIBOSOMAL PROTEIN L18, MITOCHONDRIAL"/>
    <property type="match status" value="1"/>
</dbReference>
<dbReference type="GO" id="GO:0003735">
    <property type="term" value="F:structural constituent of ribosome"/>
    <property type="evidence" value="ECO:0007669"/>
    <property type="project" value="InterPro"/>
</dbReference>
<evidence type="ECO:0000256" key="6">
    <source>
        <dbReference type="ARBA" id="ARBA00035197"/>
    </source>
</evidence>
<dbReference type="RefSeq" id="WP_168059395.1">
    <property type="nucleotide sequence ID" value="NZ_VTOW01000002.1"/>
</dbReference>
<dbReference type="Pfam" id="PF00861">
    <property type="entry name" value="Ribosomal_L18p"/>
    <property type="match status" value="1"/>
</dbReference>
<evidence type="ECO:0000313" key="9">
    <source>
        <dbReference type="Proteomes" id="UP000534783"/>
    </source>
</evidence>
<evidence type="ECO:0000256" key="7">
    <source>
        <dbReference type="HAMAP-Rule" id="MF_01337"/>
    </source>
</evidence>
<dbReference type="GO" id="GO:0008097">
    <property type="term" value="F:5S rRNA binding"/>
    <property type="evidence" value="ECO:0007669"/>
    <property type="project" value="TreeGrafter"/>
</dbReference>
<accession>A0A7X6DPL0</accession>